<evidence type="ECO:0000313" key="1">
    <source>
        <dbReference type="EMBL" id="KRY23946.1"/>
    </source>
</evidence>
<protein>
    <recommendedName>
        <fullName evidence="3">Retrovirus-related Pol polyprotein from transposon 17.6</fullName>
    </recommendedName>
</protein>
<name>A0A0V1AHD2_9BILA</name>
<evidence type="ECO:0008006" key="3">
    <source>
        <dbReference type="Google" id="ProtNLM"/>
    </source>
</evidence>
<dbReference type="AlphaFoldDB" id="A0A0V1AHD2"/>
<reference evidence="1 2" key="1">
    <citation type="submission" date="2015-01" db="EMBL/GenBank/DDBJ databases">
        <title>Evolution of Trichinella species and genotypes.</title>
        <authorList>
            <person name="Korhonen P.K."/>
            <person name="Edoardo P."/>
            <person name="Giuseppe L.R."/>
            <person name="Gasser R.B."/>
        </authorList>
    </citation>
    <scope>NUCLEOTIDE SEQUENCE [LARGE SCALE GENOMIC DNA]</scope>
    <source>
        <strain evidence="1">ISS2496</strain>
    </source>
</reference>
<dbReference type="Proteomes" id="UP000054783">
    <property type="component" value="Unassembled WGS sequence"/>
</dbReference>
<comment type="caution">
    <text evidence="1">The sequence shown here is derived from an EMBL/GenBank/DDBJ whole genome shotgun (WGS) entry which is preliminary data.</text>
</comment>
<dbReference type="SUPFAM" id="SSF56672">
    <property type="entry name" value="DNA/RNA polymerases"/>
    <property type="match status" value="1"/>
</dbReference>
<organism evidence="1 2">
    <name type="scientific">Trichinella patagoniensis</name>
    <dbReference type="NCBI Taxonomy" id="990121"/>
    <lineage>
        <taxon>Eukaryota</taxon>
        <taxon>Metazoa</taxon>
        <taxon>Ecdysozoa</taxon>
        <taxon>Nematoda</taxon>
        <taxon>Enoplea</taxon>
        <taxon>Dorylaimia</taxon>
        <taxon>Trichinellida</taxon>
        <taxon>Trichinellidae</taxon>
        <taxon>Trichinella</taxon>
    </lineage>
</organism>
<dbReference type="Gene3D" id="3.30.70.270">
    <property type="match status" value="1"/>
</dbReference>
<keyword evidence="2" id="KW-1185">Reference proteome</keyword>
<dbReference type="InterPro" id="IPR043502">
    <property type="entry name" value="DNA/RNA_pol_sf"/>
</dbReference>
<dbReference type="EMBL" id="JYDQ01000001">
    <property type="protein sequence ID" value="KRY23946.1"/>
    <property type="molecule type" value="Genomic_DNA"/>
</dbReference>
<sequence length="71" mass="8187">MTRWTPSPEQDGSDTRLRNRILVSRNSTGQQKKISSFGLYQIRVMPFGLCNAPAAFRRLMEMALRGLQWKS</sequence>
<accession>A0A0V1AHD2</accession>
<proteinExistence type="predicted"/>
<dbReference type="STRING" id="990121.A0A0V1AHD2"/>
<dbReference type="InterPro" id="IPR043128">
    <property type="entry name" value="Rev_trsase/Diguanyl_cyclase"/>
</dbReference>
<evidence type="ECO:0000313" key="2">
    <source>
        <dbReference type="Proteomes" id="UP000054783"/>
    </source>
</evidence>
<gene>
    <name evidence="1" type="ORF">T12_6504</name>
</gene>